<evidence type="ECO:0000313" key="2">
    <source>
        <dbReference type="EMBL" id="CAD8620562.1"/>
    </source>
</evidence>
<sequence>MMFRPGEVNDLSDYEKQRLENIARNQRVLEGLGLVRSDAEAHQELRAGKGAPKGKKQKLDPGSAESVRADVRRSQRLAGLPASDGEGEAGASPSGGAARTHAEGTVDHSEARAEYDLWTQRWSSKQAGVTIVGTASYAHTLMRVMTMSERALANRTKAIERACGQHAVAKMKLFATILALEGYVELAEDASSAYGRLREKLGDPASADADDE</sequence>
<proteinExistence type="predicted"/>
<protein>
    <submittedName>
        <fullName evidence="2">Uncharacterized protein</fullName>
    </submittedName>
</protein>
<feature type="compositionally biased region" description="Low complexity" evidence="1">
    <location>
        <begin position="81"/>
        <end position="98"/>
    </location>
</feature>
<organism evidence="2">
    <name type="scientific">Coccolithus braarudii</name>
    <dbReference type="NCBI Taxonomy" id="221442"/>
    <lineage>
        <taxon>Eukaryota</taxon>
        <taxon>Haptista</taxon>
        <taxon>Haptophyta</taxon>
        <taxon>Prymnesiophyceae</taxon>
        <taxon>Coccolithales</taxon>
        <taxon>Coccolithaceae</taxon>
        <taxon>Coccolithus</taxon>
    </lineage>
</organism>
<dbReference type="EMBL" id="HBEY01049837">
    <property type="protein sequence ID" value="CAD8620562.1"/>
    <property type="molecule type" value="Transcribed_RNA"/>
</dbReference>
<gene>
    <name evidence="2" type="ORF">CPEL01642_LOCUS23945</name>
</gene>
<name>A0A7S0QB74_9EUKA</name>
<dbReference type="AlphaFoldDB" id="A0A7S0QB74"/>
<evidence type="ECO:0000256" key="1">
    <source>
        <dbReference type="SAM" id="MobiDB-lite"/>
    </source>
</evidence>
<reference evidence="2" key="1">
    <citation type="submission" date="2021-01" db="EMBL/GenBank/DDBJ databases">
        <authorList>
            <person name="Corre E."/>
            <person name="Pelletier E."/>
            <person name="Niang G."/>
            <person name="Scheremetjew M."/>
            <person name="Finn R."/>
            <person name="Kale V."/>
            <person name="Holt S."/>
            <person name="Cochrane G."/>
            <person name="Meng A."/>
            <person name="Brown T."/>
            <person name="Cohen L."/>
        </authorList>
    </citation>
    <scope>NUCLEOTIDE SEQUENCE</scope>
    <source>
        <strain evidence="2">PLY182g</strain>
    </source>
</reference>
<feature type="region of interest" description="Disordered" evidence="1">
    <location>
        <begin position="45"/>
        <end position="108"/>
    </location>
</feature>
<accession>A0A7S0QB74</accession>